<dbReference type="Proteomes" id="UP000316270">
    <property type="component" value="Chromosome 5"/>
</dbReference>
<feature type="compositionally biased region" description="Polar residues" evidence="1">
    <location>
        <begin position="14"/>
        <end position="27"/>
    </location>
</feature>
<dbReference type="AlphaFoldDB" id="A0A517L5E1"/>
<accession>A0A517L5E1</accession>
<sequence>MEPDATRLPDVSSLALQSSLPPKSTLNSRHRPPPINTTRQTHRTEQESMVKVRRRPLPIDTSPRPYSSNETEALNARIQPSSIDTTRRSFRSEEEYKMMLQHAISSPTVQTHLPDLQAFKTTQGFEELYRGKPVDCEPRVIRDLFIEFAQDLDRHERKANIWKAQYKESKLSLKKLLHIFDEKSRQVADESLIGLGVHTLGGTVDVSNHDRNARAERDLGLPEFEDLYYLLACKARGLYADVQTRFASGFITMETLLYEEKPHKSKPVQAPRFPCTVHNFRNMIRALWFRMLHPDIVRVLVAAINKRKYQYLKAHPLVPRMPDDDGSQLDATPIKGMFEQHLVDVSKVPIPELLNKIDRRTRLCQVASFPANAPPRNFENPRSKISSWRDSWIHLKQDEQNHIEQKVVRAYSSSEDDVQDQQQASRVVLQLPPRTTSLMPAITLAPPISTGSVHPAGTSASVAKAQKWLAQAVPGDESCSQAVHPIAPIFTPPVSPVGRISRSDRSSPSSPVSPESRTSHSIDSGFGVISLGSRYSRETHSTASRTAYTNMTPNSNPSQSMPPIAPCAAIKDQPRTHSPSSRRLPFHGTDEYLPPPPFLPPKSPEQIAAAAQAARARELRERQMRDENAKLKRENSQLQEALQKVHAHEILQREQTQLHKALEQAHASERVQREQSQLQEALQEAQWRDRIKQEDAQIQKSMQQDQGQSQNQGEGHEPRLKREQSGLQEALQQIRQSPGGMLRRLSKAGSRARSRSPFKSSRKNLSNPDAELSTYDLRSRGRTSLG</sequence>
<evidence type="ECO:0000313" key="3">
    <source>
        <dbReference type="Proteomes" id="UP000316270"/>
    </source>
</evidence>
<feature type="compositionally biased region" description="Basic and acidic residues" evidence="1">
    <location>
        <begin position="714"/>
        <end position="724"/>
    </location>
</feature>
<feature type="region of interest" description="Disordered" evidence="1">
    <location>
        <begin position="490"/>
        <end position="592"/>
    </location>
</feature>
<reference evidence="2 3" key="1">
    <citation type="submission" date="2019-07" db="EMBL/GenBank/DDBJ databases">
        <title>Finished genome of Venturia effusa.</title>
        <authorList>
            <person name="Young C.A."/>
            <person name="Cox M.P."/>
            <person name="Ganley A.R.D."/>
            <person name="David W.J."/>
        </authorList>
    </citation>
    <scope>NUCLEOTIDE SEQUENCE [LARGE SCALE GENOMIC DNA]</scope>
    <source>
        <strain evidence="3">albino</strain>
    </source>
</reference>
<proteinExistence type="predicted"/>
<feature type="compositionally biased region" description="Low complexity" evidence="1">
    <location>
        <begin position="698"/>
        <end position="712"/>
    </location>
</feature>
<feature type="compositionally biased region" description="Low complexity" evidence="1">
    <location>
        <begin position="506"/>
        <end position="521"/>
    </location>
</feature>
<dbReference type="EMBL" id="CP042189">
    <property type="protein sequence ID" value="QDS70866.1"/>
    <property type="molecule type" value="Genomic_DNA"/>
</dbReference>
<feature type="compositionally biased region" description="Basic residues" evidence="1">
    <location>
        <begin position="744"/>
        <end position="762"/>
    </location>
</feature>
<name>A0A517L5E1_9PEZI</name>
<keyword evidence="3" id="KW-1185">Reference proteome</keyword>
<evidence type="ECO:0000256" key="1">
    <source>
        <dbReference type="SAM" id="MobiDB-lite"/>
    </source>
</evidence>
<gene>
    <name evidence="2" type="ORF">FKW77_005687</name>
</gene>
<evidence type="ECO:0000313" key="2">
    <source>
        <dbReference type="EMBL" id="QDS70866.1"/>
    </source>
</evidence>
<organism evidence="2 3">
    <name type="scientific">Venturia effusa</name>
    <dbReference type="NCBI Taxonomy" id="50376"/>
    <lineage>
        <taxon>Eukaryota</taxon>
        <taxon>Fungi</taxon>
        <taxon>Dikarya</taxon>
        <taxon>Ascomycota</taxon>
        <taxon>Pezizomycotina</taxon>
        <taxon>Dothideomycetes</taxon>
        <taxon>Pleosporomycetidae</taxon>
        <taxon>Venturiales</taxon>
        <taxon>Venturiaceae</taxon>
        <taxon>Venturia</taxon>
    </lineage>
</organism>
<protein>
    <submittedName>
        <fullName evidence="2">Uncharacterized protein</fullName>
    </submittedName>
</protein>
<dbReference type="OrthoDB" id="3922801at2759"/>
<feature type="region of interest" description="Disordered" evidence="1">
    <location>
        <begin position="684"/>
        <end position="786"/>
    </location>
</feature>
<feature type="compositionally biased region" description="Polar residues" evidence="1">
    <location>
        <begin position="725"/>
        <end position="736"/>
    </location>
</feature>
<feature type="region of interest" description="Disordered" evidence="1">
    <location>
        <begin position="1"/>
        <end position="72"/>
    </location>
</feature>
<feature type="compositionally biased region" description="Basic and acidic residues" evidence="1">
    <location>
        <begin position="686"/>
        <end position="697"/>
    </location>
</feature>
<feature type="compositionally biased region" description="Polar residues" evidence="1">
    <location>
        <begin position="541"/>
        <end position="561"/>
    </location>
</feature>